<dbReference type="Gene3D" id="3.40.1450.10">
    <property type="entry name" value="BPG-independent phosphoglycerate mutase, domain B"/>
    <property type="match status" value="1"/>
</dbReference>
<dbReference type="Gene3D" id="3.40.720.10">
    <property type="entry name" value="Alkaline Phosphatase, subunit A"/>
    <property type="match status" value="1"/>
</dbReference>
<name>A0A382AKA6_9ZZZZ</name>
<dbReference type="AlphaFoldDB" id="A0A382AKA6"/>
<dbReference type="GO" id="GO:0006096">
    <property type="term" value="P:glycolytic process"/>
    <property type="evidence" value="ECO:0007669"/>
    <property type="project" value="UniProtKB-UniPathway"/>
</dbReference>
<dbReference type="PIRSF" id="PIRSF001492">
    <property type="entry name" value="IPGAM"/>
    <property type="match status" value="1"/>
</dbReference>
<evidence type="ECO:0000256" key="9">
    <source>
        <dbReference type="ARBA" id="ARBA00023235"/>
    </source>
</evidence>
<organism evidence="13">
    <name type="scientific">marine metagenome</name>
    <dbReference type="NCBI Taxonomy" id="408172"/>
    <lineage>
        <taxon>unclassified sequences</taxon>
        <taxon>metagenomes</taxon>
        <taxon>ecological metagenomes</taxon>
    </lineage>
</organism>
<dbReference type="PANTHER" id="PTHR31637:SF0">
    <property type="entry name" value="2,3-BISPHOSPHOGLYCERATE-INDEPENDENT PHOSPHOGLYCERATE MUTASE"/>
    <property type="match status" value="1"/>
</dbReference>
<dbReference type="Pfam" id="PF01676">
    <property type="entry name" value="Metalloenzyme"/>
    <property type="match status" value="1"/>
</dbReference>
<reference evidence="13" key="1">
    <citation type="submission" date="2018-05" db="EMBL/GenBank/DDBJ databases">
        <authorList>
            <person name="Lanie J.A."/>
            <person name="Ng W.-L."/>
            <person name="Kazmierczak K.M."/>
            <person name="Andrzejewski T.M."/>
            <person name="Davidsen T.M."/>
            <person name="Wayne K.J."/>
            <person name="Tettelin H."/>
            <person name="Glass J.I."/>
            <person name="Rusch D."/>
            <person name="Podicherti R."/>
            <person name="Tsui H.-C.T."/>
            <person name="Winkler M.E."/>
        </authorList>
    </citation>
    <scope>NUCLEOTIDE SEQUENCE</scope>
</reference>
<feature type="domain" description="Metalloenzyme" evidence="11">
    <location>
        <begin position="6"/>
        <end position="495"/>
    </location>
</feature>
<dbReference type="EMBL" id="UINC01025585">
    <property type="protein sequence ID" value="SVB01417.1"/>
    <property type="molecule type" value="Genomic_DNA"/>
</dbReference>
<evidence type="ECO:0000256" key="7">
    <source>
        <dbReference type="ARBA" id="ARBA00023152"/>
    </source>
</evidence>
<evidence type="ECO:0000313" key="13">
    <source>
        <dbReference type="EMBL" id="SVB01417.1"/>
    </source>
</evidence>
<protein>
    <recommendedName>
        <fullName evidence="10">2,3-bisphosphoglycerate-independent phosphoglycerate mutase</fullName>
        <ecNumber evidence="5">5.4.2.12</ecNumber>
    </recommendedName>
</protein>
<dbReference type="InterPro" id="IPR017850">
    <property type="entry name" value="Alkaline_phosphatase_core_sf"/>
</dbReference>
<dbReference type="SUPFAM" id="SSF53649">
    <property type="entry name" value="Alkaline phosphatase-like"/>
    <property type="match status" value="1"/>
</dbReference>
<comment type="cofactor">
    <cofactor evidence="2">
        <name>Mn(2+)</name>
        <dbReference type="ChEBI" id="CHEBI:29035"/>
    </cofactor>
</comment>
<dbReference type="NCBIfam" id="TIGR01307">
    <property type="entry name" value="pgm_bpd_ind"/>
    <property type="match status" value="1"/>
</dbReference>
<evidence type="ECO:0000256" key="8">
    <source>
        <dbReference type="ARBA" id="ARBA00023211"/>
    </source>
</evidence>
<dbReference type="InterPro" id="IPR006124">
    <property type="entry name" value="Metalloenzyme"/>
</dbReference>
<comment type="similarity">
    <text evidence="4">Belongs to the BPG-independent phosphoglycerate mutase family.</text>
</comment>
<dbReference type="InterPro" id="IPR011258">
    <property type="entry name" value="BPG-indep_PGM_N"/>
</dbReference>
<dbReference type="UniPathway" id="UPA00109">
    <property type="reaction ID" value="UER00186"/>
</dbReference>
<dbReference type="InterPro" id="IPR036646">
    <property type="entry name" value="PGAM_B_sf"/>
</dbReference>
<dbReference type="FunFam" id="3.40.1450.10:FF:000001">
    <property type="entry name" value="2,3-bisphosphoglycerate-independent phosphoglycerate mutase"/>
    <property type="match status" value="1"/>
</dbReference>
<evidence type="ECO:0000256" key="1">
    <source>
        <dbReference type="ARBA" id="ARBA00000370"/>
    </source>
</evidence>
<evidence type="ECO:0000256" key="10">
    <source>
        <dbReference type="ARBA" id="ARBA00071648"/>
    </source>
</evidence>
<dbReference type="GO" id="GO:0005829">
    <property type="term" value="C:cytosol"/>
    <property type="evidence" value="ECO:0007669"/>
    <property type="project" value="TreeGrafter"/>
</dbReference>
<evidence type="ECO:0000259" key="12">
    <source>
        <dbReference type="Pfam" id="PF06415"/>
    </source>
</evidence>
<feature type="domain" description="BPG-independent PGAM N-terminal" evidence="12">
    <location>
        <begin position="81"/>
        <end position="293"/>
    </location>
</feature>
<sequence length="510" mass="56338">MQNTKLLLILDGWGYSPSAENNAIALANTPNWDHLVTKYPNTLIGTSGASVGLPDGQMGNSEVGHLTIGSGRLIDQDFTRIENDIENGKFFKNSSLCHTLKDTNKNDKAVHILGLLSDGGVHSHQNHIHAVLELAKQQGCKQVYFHVITDGRDTPPNSAGDFVEILEAKINELQIGRIVSVVGRFYAMDRDNRWERVSKAYHLIATGKSERQADSPISAIQMAYEAGETDEFIAPTTVGESVMINEGDAVIFMNYRADRAREITQALTSSTFQEFGRESFKVTNFICLTEYKKDFNLECAYPPITVVNTLGYYLSSLGLKQLRIAETEKYAHVTFFFNGGVEAQLAGEERKLIQSPDVKTYDLKPEMSAYELTDNLVREIKSNQYSLIVCNFANADMVGHSGKLKAAIMAVEAVDNCLGKIYQTGLDTDTEILVTADHGNVEQMIDPKTDKNHTAHTTNPVPLVYIGKRKASLLEPLVGTLADIAPTLLALMDIEKPKEMTGQSLIKDQK</sequence>
<evidence type="ECO:0000256" key="2">
    <source>
        <dbReference type="ARBA" id="ARBA00001936"/>
    </source>
</evidence>
<dbReference type="HAMAP" id="MF_01038">
    <property type="entry name" value="GpmI"/>
    <property type="match status" value="1"/>
</dbReference>
<gene>
    <name evidence="13" type="ORF">METZ01_LOCUS154271</name>
</gene>
<keyword evidence="7" id="KW-0324">Glycolysis</keyword>
<evidence type="ECO:0000256" key="5">
    <source>
        <dbReference type="ARBA" id="ARBA00012026"/>
    </source>
</evidence>
<evidence type="ECO:0000256" key="3">
    <source>
        <dbReference type="ARBA" id="ARBA00004798"/>
    </source>
</evidence>
<keyword evidence="6" id="KW-0479">Metal-binding</keyword>
<evidence type="ECO:0000259" key="11">
    <source>
        <dbReference type="Pfam" id="PF01676"/>
    </source>
</evidence>
<dbReference type="PANTHER" id="PTHR31637">
    <property type="entry name" value="2,3-BISPHOSPHOGLYCERATE-INDEPENDENT PHOSPHOGLYCERATE MUTASE"/>
    <property type="match status" value="1"/>
</dbReference>
<keyword evidence="8" id="KW-0464">Manganese</keyword>
<evidence type="ECO:0000256" key="4">
    <source>
        <dbReference type="ARBA" id="ARBA00008819"/>
    </source>
</evidence>
<dbReference type="CDD" id="cd16010">
    <property type="entry name" value="iPGM"/>
    <property type="match status" value="1"/>
</dbReference>
<proteinExistence type="inferred from homology"/>
<comment type="catalytic activity">
    <reaction evidence="1">
        <text>(2R)-2-phosphoglycerate = (2R)-3-phosphoglycerate</text>
        <dbReference type="Rhea" id="RHEA:15901"/>
        <dbReference type="ChEBI" id="CHEBI:58272"/>
        <dbReference type="ChEBI" id="CHEBI:58289"/>
        <dbReference type="EC" id="5.4.2.12"/>
    </reaction>
</comment>
<comment type="pathway">
    <text evidence="3">Carbohydrate degradation; glycolysis; pyruvate from D-glyceraldehyde 3-phosphate: step 3/5.</text>
</comment>
<evidence type="ECO:0000256" key="6">
    <source>
        <dbReference type="ARBA" id="ARBA00022723"/>
    </source>
</evidence>
<dbReference type="SUPFAM" id="SSF64158">
    <property type="entry name" value="2,3-Bisphosphoglycerate-independent phosphoglycerate mutase, substrate-binding domain"/>
    <property type="match status" value="1"/>
</dbReference>
<keyword evidence="9" id="KW-0413">Isomerase</keyword>
<dbReference type="InterPro" id="IPR005995">
    <property type="entry name" value="Pgm_bpd_ind"/>
</dbReference>
<dbReference type="GO" id="GO:0006007">
    <property type="term" value="P:glucose catabolic process"/>
    <property type="evidence" value="ECO:0007669"/>
    <property type="project" value="InterPro"/>
</dbReference>
<dbReference type="GO" id="GO:0030145">
    <property type="term" value="F:manganese ion binding"/>
    <property type="evidence" value="ECO:0007669"/>
    <property type="project" value="InterPro"/>
</dbReference>
<dbReference type="GO" id="GO:0004619">
    <property type="term" value="F:phosphoglycerate mutase activity"/>
    <property type="evidence" value="ECO:0007669"/>
    <property type="project" value="UniProtKB-EC"/>
</dbReference>
<accession>A0A382AKA6</accession>
<dbReference type="Pfam" id="PF06415">
    <property type="entry name" value="iPGM_N"/>
    <property type="match status" value="1"/>
</dbReference>
<dbReference type="EC" id="5.4.2.12" evidence="5"/>